<dbReference type="OrthoDB" id="1390128at2759"/>
<keyword evidence="2" id="KW-1185">Reference proteome</keyword>
<dbReference type="AlphaFoldDB" id="A0A371FAJ5"/>
<dbReference type="EMBL" id="QJKJ01009926">
    <property type="protein sequence ID" value="RDX75153.1"/>
    <property type="molecule type" value="Genomic_DNA"/>
</dbReference>
<sequence length="62" mass="7052">MDDRLENMIHDIGPNDAKKPSYMGCTNFTGLLAMIVQSKGKNRWSDKSFTKLLELLKYTAKS</sequence>
<name>A0A371FAJ5_MUCPR</name>
<comment type="caution">
    <text evidence="1">The sequence shown here is derived from an EMBL/GenBank/DDBJ whole genome shotgun (WGS) entry which is preliminary data.</text>
</comment>
<gene>
    <name evidence="1" type="ORF">CR513_45008</name>
</gene>
<proteinExistence type="predicted"/>
<evidence type="ECO:0000313" key="1">
    <source>
        <dbReference type="EMBL" id="RDX75153.1"/>
    </source>
</evidence>
<dbReference type="Proteomes" id="UP000257109">
    <property type="component" value="Unassembled WGS sequence"/>
</dbReference>
<accession>A0A371FAJ5</accession>
<evidence type="ECO:0000313" key="2">
    <source>
        <dbReference type="Proteomes" id="UP000257109"/>
    </source>
</evidence>
<feature type="non-terminal residue" evidence="1">
    <location>
        <position position="1"/>
    </location>
</feature>
<organism evidence="1 2">
    <name type="scientific">Mucuna pruriens</name>
    <name type="common">Velvet bean</name>
    <name type="synonym">Dolichos pruriens</name>
    <dbReference type="NCBI Taxonomy" id="157652"/>
    <lineage>
        <taxon>Eukaryota</taxon>
        <taxon>Viridiplantae</taxon>
        <taxon>Streptophyta</taxon>
        <taxon>Embryophyta</taxon>
        <taxon>Tracheophyta</taxon>
        <taxon>Spermatophyta</taxon>
        <taxon>Magnoliopsida</taxon>
        <taxon>eudicotyledons</taxon>
        <taxon>Gunneridae</taxon>
        <taxon>Pentapetalae</taxon>
        <taxon>rosids</taxon>
        <taxon>fabids</taxon>
        <taxon>Fabales</taxon>
        <taxon>Fabaceae</taxon>
        <taxon>Papilionoideae</taxon>
        <taxon>50 kb inversion clade</taxon>
        <taxon>NPAAA clade</taxon>
        <taxon>indigoferoid/millettioid clade</taxon>
        <taxon>Phaseoleae</taxon>
        <taxon>Mucuna</taxon>
    </lineage>
</organism>
<protein>
    <submittedName>
        <fullName evidence="1">Uncharacterized protein</fullName>
    </submittedName>
</protein>
<reference evidence="1" key="1">
    <citation type="submission" date="2018-05" db="EMBL/GenBank/DDBJ databases">
        <title>Draft genome of Mucuna pruriens seed.</title>
        <authorList>
            <person name="Nnadi N.E."/>
            <person name="Vos R."/>
            <person name="Hasami M.H."/>
            <person name="Devisetty U.K."/>
            <person name="Aguiy J.C."/>
        </authorList>
    </citation>
    <scope>NUCLEOTIDE SEQUENCE [LARGE SCALE GENOMIC DNA]</scope>
    <source>
        <strain evidence="1">JCA_2017</strain>
    </source>
</reference>